<dbReference type="InterPro" id="IPR014876">
    <property type="entry name" value="DEK_C"/>
</dbReference>
<keyword evidence="5" id="KW-0804">Transcription</keyword>
<dbReference type="SUPFAM" id="SSF109715">
    <property type="entry name" value="DEK C-terminal domain"/>
    <property type="match status" value="1"/>
</dbReference>
<evidence type="ECO:0000313" key="10">
    <source>
        <dbReference type="Proteomes" id="UP000298416"/>
    </source>
</evidence>
<dbReference type="PANTHER" id="PTHR13468:SF1">
    <property type="entry name" value="PROTEIN DEK"/>
    <property type="match status" value="1"/>
</dbReference>
<dbReference type="GO" id="GO:0042393">
    <property type="term" value="F:histone binding"/>
    <property type="evidence" value="ECO:0007669"/>
    <property type="project" value="TreeGrafter"/>
</dbReference>
<dbReference type="Proteomes" id="UP000298416">
    <property type="component" value="Unassembled WGS sequence"/>
</dbReference>
<keyword evidence="2" id="KW-0156">Chromatin regulator</keyword>
<evidence type="ECO:0000259" key="8">
    <source>
        <dbReference type="PROSITE" id="PS51998"/>
    </source>
</evidence>
<dbReference type="Pfam" id="PF08766">
    <property type="entry name" value="DEK_C"/>
    <property type="match status" value="1"/>
</dbReference>
<organism evidence="9">
    <name type="scientific">Salvia splendens</name>
    <name type="common">Scarlet sage</name>
    <dbReference type="NCBI Taxonomy" id="180675"/>
    <lineage>
        <taxon>Eukaryota</taxon>
        <taxon>Viridiplantae</taxon>
        <taxon>Streptophyta</taxon>
        <taxon>Embryophyta</taxon>
        <taxon>Tracheophyta</taxon>
        <taxon>Spermatophyta</taxon>
        <taxon>Magnoliopsida</taxon>
        <taxon>eudicotyledons</taxon>
        <taxon>Gunneridae</taxon>
        <taxon>Pentapetalae</taxon>
        <taxon>asterids</taxon>
        <taxon>lamiids</taxon>
        <taxon>Lamiales</taxon>
        <taxon>Lamiaceae</taxon>
        <taxon>Nepetoideae</taxon>
        <taxon>Mentheae</taxon>
        <taxon>Salviinae</taxon>
        <taxon>Salvia</taxon>
        <taxon>Salvia subgen. Calosphace</taxon>
        <taxon>core Calosphace</taxon>
    </lineage>
</organism>
<evidence type="ECO:0000256" key="7">
    <source>
        <dbReference type="SAM" id="MobiDB-lite"/>
    </source>
</evidence>
<dbReference type="PANTHER" id="PTHR13468">
    <property type="entry name" value="DEK PROTEIN"/>
    <property type="match status" value="1"/>
</dbReference>
<feature type="compositionally biased region" description="Acidic residues" evidence="7">
    <location>
        <begin position="521"/>
        <end position="535"/>
    </location>
</feature>
<evidence type="ECO:0000313" key="9">
    <source>
        <dbReference type="EMBL" id="KAG6404176.1"/>
    </source>
</evidence>
<feature type="region of interest" description="Disordered" evidence="7">
    <location>
        <begin position="1"/>
        <end position="70"/>
    </location>
</feature>
<proteinExistence type="predicted"/>
<dbReference type="GO" id="GO:0003677">
    <property type="term" value="F:DNA binding"/>
    <property type="evidence" value="ECO:0007669"/>
    <property type="project" value="UniProtKB-KW"/>
</dbReference>
<comment type="caution">
    <text evidence="9">The sequence shown here is derived from an EMBL/GenBank/DDBJ whole genome shotgun (WGS) entry which is preliminary data.</text>
</comment>
<feature type="compositionally biased region" description="Basic and acidic residues" evidence="7">
    <location>
        <begin position="449"/>
        <end position="467"/>
    </location>
</feature>
<feature type="region of interest" description="Disordered" evidence="7">
    <location>
        <begin position="257"/>
        <end position="467"/>
    </location>
</feature>
<reference evidence="9" key="1">
    <citation type="submission" date="2018-01" db="EMBL/GenBank/DDBJ databases">
        <authorList>
            <person name="Mao J.F."/>
        </authorList>
    </citation>
    <scope>NUCLEOTIDE SEQUENCE</scope>
    <source>
        <strain evidence="9">Huo1</strain>
        <tissue evidence="9">Leaf</tissue>
    </source>
</reference>
<gene>
    <name evidence="9" type="ORF">SASPL_136416</name>
</gene>
<name>A0A8X8X242_SALSN</name>
<dbReference type="GO" id="GO:0006325">
    <property type="term" value="P:chromatin organization"/>
    <property type="evidence" value="ECO:0007669"/>
    <property type="project" value="UniProtKB-KW"/>
</dbReference>
<dbReference type="Gene3D" id="1.10.10.60">
    <property type="entry name" value="Homeodomain-like"/>
    <property type="match status" value="1"/>
</dbReference>
<dbReference type="InterPro" id="IPR044198">
    <property type="entry name" value="DEK"/>
</dbReference>
<dbReference type="AlphaFoldDB" id="A0A8X8X242"/>
<keyword evidence="10" id="KW-1185">Reference proteome</keyword>
<sequence>MESEKETSEACNKQEEEKGSTEAEEKGVLKDDAGCVEAAKLEEKERATETDELSSPRTPVSDRPTRERKTVERFTVNESAKSSARKPLAIEKGQGTQLKDIPNGIFQSSWIYLFWLPKHDYHVMSFVCVYTWPHPEPEDEVSASHVFSTIGQDMAFKLSKRKADENLHLLHIILYGKKAKVHNLKKNIGLFSGFVWTENEGKQRTKVKEKLDKCVKEKLIDFCDVLNIDNKASVKKEELSVKLLEFLESPHVTSEMLLADKEKGKKRKSNDPVIKSPGSSNLAGGKSTKKQKTDSDSGKKKKLSTNEEIDDKSKSSESKEDQDEDDKVARVDSDDKETNSGEETGEEHGSPNTQSSSLKKRTKKDTGRTAEKSAGKKSPTNASNAPAKSTKKSSSSVSKKGAANSESKSKQKVTSAKKQKAEKKTEVDTSPPAKAKAASKSSTKVVKKNQGEAKSIKKAKEEPTREEMHEVVVNILKEVDFNTATLSDILRQLGNHFSIDLLHRKSEVKAIITEVIKNMSDDEEDEDDEASESGDESGKDGGDDEA</sequence>
<keyword evidence="4" id="KW-0238">DNA-binding</keyword>
<feature type="compositionally biased region" description="Basic and acidic residues" evidence="7">
    <location>
        <begin position="536"/>
        <end position="546"/>
    </location>
</feature>
<dbReference type="EMBL" id="PNBA02000013">
    <property type="protein sequence ID" value="KAG6404176.1"/>
    <property type="molecule type" value="Genomic_DNA"/>
</dbReference>
<feature type="compositionally biased region" description="Low complexity" evidence="7">
    <location>
        <begin position="429"/>
        <end position="444"/>
    </location>
</feature>
<feature type="compositionally biased region" description="Basic and acidic residues" evidence="7">
    <location>
        <begin position="327"/>
        <end position="339"/>
    </location>
</feature>
<evidence type="ECO:0000256" key="5">
    <source>
        <dbReference type="ARBA" id="ARBA00023163"/>
    </source>
</evidence>
<evidence type="ECO:0000256" key="4">
    <source>
        <dbReference type="ARBA" id="ARBA00023125"/>
    </source>
</evidence>
<feature type="region of interest" description="Disordered" evidence="7">
    <location>
        <begin position="517"/>
        <end position="546"/>
    </location>
</feature>
<feature type="compositionally biased region" description="Basic and acidic residues" evidence="7">
    <location>
        <begin position="364"/>
        <end position="374"/>
    </location>
</feature>
<feature type="domain" description="DEK-C" evidence="8">
    <location>
        <begin position="462"/>
        <end position="517"/>
    </location>
</feature>
<evidence type="ECO:0000256" key="3">
    <source>
        <dbReference type="ARBA" id="ARBA00023015"/>
    </source>
</evidence>
<comment type="subcellular location">
    <subcellularLocation>
        <location evidence="1">Nucleus</location>
        <location evidence="1">Nucleolus</location>
    </subcellularLocation>
</comment>
<keyword evidence="3" id="KW-0805">Transcription regulation</keyword>
<dbReference type="GO" id="GO:2000779">
    <property type="term" value="P:regulation of double-strand break repair"/>
    <property type="evidence" value="ECO:0007669"/>
    <property type="project" value="TreeGrafter"/>
</dbReference>
<evidence type="ECO:0000256" key="2">
    <source>
        <dbReference type="ARBA" id="ARBA00022853"/>
    </source>
</evidence>
<dbReference type="GO" id="GO:0005730">
    <property type="term" value="C:nucleolus"/>
    <property type="evidence" value="ECO:0007669"/>
    <property type="project" value="UniProtKB-SubCell"/>
</dbReference>
<accession>A0A8X8X242</accession>
<feature type="compositionally biased region" description="Basic and acidic residues" evidence="7">
    <location>
        <begin position="1"/>
        <end position="49"/>
    </location>
</feature>
<keyword evidence="6" id="KW-0539">Nucleus</keyword>
<dbReference type="FunFam" id="1.10.10.60:FF:000220">
    <property type="entry name" value="DEK domain-containing chromatin associated protein"/>
    <property type="match status" value="1"/>
</dbReference>
<evidence type="ECO:0000256" key="6">
    <source>
        <dbReference type="ARBA" id="ARBA00023242"/>
    </source>
</evidence>
<dbReference type="PROSITE" id="PS51998">
    <property type="entry name" value="DEK_C"/>
    <property type="match status" value="1"/>
</dbReference>
<feature type="compositionally biased region" description="Low complexity" evidence="7">
    <location>
        <begin position="381"/>
        <end position="405"/>
    </location>
</feature>
<reference evidence="9" key="2">
    <citation type="submission" date="2020-08" db="EMBL/GenBank/DDBJ databases">
        <title>Plant Genome Project.</title>
        <authorList>
            <person name="Zhang R.-G."/>
        </authorList>
    </citation>
    <scope>NUCLEOTIDE SEQUENCE</scope>
    <source>
        <strain evidence="9">Huo1</strain>
        <tissue evidence="9">Leaf</tissue>
    </source>
</reference>
<protein>
    <recommendedName>
        <fullName evidence="8">DEK-C domain-containing protein</fullName>
    </recommendedName>
</protein>
<evidence type="ECO:0000256" key="1">
    <source>
        <dbReference type="ARBA" id="ARBA00004604"/>
    </source>
</evidence>